<feature type="signal peptide" evidence="1">
    <location>
        <begin position="1"/>
        <end position="20"/>
    </location>
</feature>
<reference evidence="2" key="1">
    <citation type="submission" date="2019-12" db="EMBL/GenBank/DDBJ databases">
        <title>An insight into the sialome of adult female Ixodes ricinus ticks feeding for 6 days.</title>
        <authorList>
            <person name="Perner J."/>
            <person name="Ribeiro J.M.C."/>
        </authorList>
    </citation>
    <scope>NUCLEOTIDE SEQUENCE</scope>
    <source>
        <strain evidence="2">Semi-engorged</strain>
        <tissue evidence="2">Salivary glands</tissue>
    </source>
</reference>
<feature type="chain" id="PRO_5025349083" evidence="1">
    <location>
        <begin position="21"/>
        <end position="128"/>
    </location>
</feature>
<proteinExistence type="predicted"/>
<protein>
    <submittedName>
        <fullName evidence="2">Putative secreted protein</fullName>
    </submittedName>
</protein>
<sequence length="128" mass="14804">MFLDGNLLGLLFGLLRCCVSLDRSWSFLLLALRTLRRIGDFASLDFPQDFVDLPFEQLLLRHLEALQRCQRGCQRGVTSHRTLQSNGSRLLRCQQQEVAQLHSHAHLRLLLLHHLAQHLDGQICQLRQ</sequence>
<keyword evidence="1" id="KW-0732">Signal</keyword>
<dbReference type="AlphaFoldDB" id="A0A6B0UQG1"/>
<evidence type="ECO:0000313" key="2">
    <source>
        <dbReference type="EMBL" id="MXU92027.1"/>
    </source>
</evidence>
<dbReference type="EMBL" id="GIFC01009944">
    <property type="protein sequence ID" value="MXU92027.1"/>
    <property type="molecule type" value="Transcribed_RNA"/>
</dbReference>
<evidence type="ECO:0000256" key="1">
    <source>
        <dbReference type="SAM" id="SignalP"/>
    </source>
</evidence>
<organism evidence="2">
    <name type="scientific">Ixodes ricinus</name>
    <name type="common">Common tick</name>
    <name type="synonym">Acarus ricinus</name>
    <dbReference type="NCBI Taxonomy" id="34613"/>
    <lineage>
        <taxon>Eukaryota</taxon>
        <taxon>Metazoa</taxon>
        <taxon>Ecdysozoa</taxon>
        <taxon>Arthropoda</taxon>
        <taxon>Chelicerata</taxon>
        <taxon>Arachnida</taxon>
        <taxon>Acari</taxon>
        <taxon>Parasitiformes</taxon>
        <taxon>Ixodida</taxon>
        <taxon>Ixodoidea</taxon>
        <taxon>Ixodidae</taxon>
        <taxon>Ixodinae</taxon>
        <taxon>Ixodes</taxon>
    </lineage>
</organism>
<name>A0A6B0UQG1_IXORI</name>
<accession>A0A6B0UQG1</accession>